<feature type="active site" description="Proton acceptor" evidence="8">
    <location>
        <position position="219"/>
    </location>
</feature>
<dbReference type="AlphaFoldDB" id="A0A1Y2L1S0"/>
<dbReference type="SUPFAM" id="SSF54506">
    <property type="entry name" value="Diaminopimelate epimerase-like"/>
    <property type="match status" value="2"/>
</dbReference>
<feature type="binding site" evidence="8">
    <location>
        <position position="192"/>
    </location>
    <ligand>
        <name>substrate</name>
    </ligand>
</feature>
<dbReference type="Proteomes" id="UP000193391">
    <property type="component" value="Unassembled WGS sequence"/>
</dbReference>
<dbReference type="RefSeq" id="WP_085580174.1">
    <property type="nucleotide sequence ID" value="NZ_JFKA01000002.1"/>
</dbReference>
<proteinExistence type="inferred from homology"/>
<feature type="binding site" evidence="8">
    <location>
        <position position="14"/>
    </location>
    <ligand>
        <name>substrate</name>
    </ligand>
</feature>
<dbReference type="HAMAP" id="MF_00197">
    <property type="entry name" value="DAP_epimerase"/>
    <property type="match status" value="1"/>
</dbReference>
<feature type="site" description="Could be important to modulate the pK values of the two catalytic cysteine residues" evidence="8">
    <location>
        <position position="210"/>
    </location>
</feature>
<dbReference type="InterPro" id="IPR018510">
    <property type="entry name" value="DAP_epimerase_AS"/>
</dbReference>
<protein>
    <recommendedName>
        <fullName evidence="3 8">Diaminopimelate epimerase</fullName>
        <shortName evidence="8">DAP epimerase</shortName>
        <ecNumber evidence="3 8">5.1.1.7</ecNumber>
    </recommendedName>
    <alternativeName>
        <fullName evidence="8">PLP-independent amino acid racemase</fullName>
    </alternativeName>
</protein>
<comment type="subcellular location">
    <subcellularLocation>
        <location evidence="8">Cytoplasm</location>
    </subcellularLocation>
</comment>
<evidence type="ECO:0000256" key="2">
    <source>
        <dbReference type="ARBA" id="ARBA00010219"/>
    </source>
</evidence>
<organism evidence="10 11">
    <name type="scientific">Thalassospira mesophila</name>
    <dbReference type="NCBI Taxonomy" id="1293891"/>
    <lineage>
        <taxon>Bacteria</taxon>
        <taxon>Pseudomonadati</taxon>
        <taxon>Pseudomonadota</taxon>
        <taxon>Alphaproteobacteria</taxon>
        <taxon>Rhodospirillales</taxon>
        <taxon>Thalassospiraceae</taxon>
        <taxon>Thalassospira</taxon>
    </lineage>
</organism>
<dbReference type="PROSITE" id="PS01326">
    <property type="entry name" value="DAP_EPIMERASE"/>
    <property type="match status" value="1"/>
</dbReference>
<dbReference type="PANTHER" id="PTHR31689:SF0">
    <property type="entry name" value="DIAMINOPIMELATE EPIMERASE"/>
    <property type="match status" value="1"/>
</dbReference>
<keyword evidence="11" id="KW-1185">Reference proteome</keyword>
<feature type="binding site" evidence="8">
    <location>
        <begin position="220"/>
        <end position="221"/>
    </location>
    <ligand>
        <name>substrate</name>
    </ligand>
</feature>
<evidence type="ECO:0000313" key="11">
    <source>
        <dbReference type="Proteomes" id="UP000193391"/>
    </source>
</evidence>
<feature type="active site" evidence="9">
    <location>
        <position position="78"/>
    </location>
</feature>
<comment type="caution">
    <text evidence="10">The sequence shown here is derived from an EMBL/GenBank/DDBJ whole genome shotgun (WGS) entry which is preliminary data.</text>
</comment>
<evidence type="ECO:0000256" key="8">
    <source>
        <dbReference type="HAMAP-Rule" id="MF_00197"/>
    </source>
</evidence>
<evidence type="ECO:0000256" key="3">
    <source>
        <dbReference type="ARBA" id="ARBA00013080"/>
    </source>
</evidence>
<comment type="subunit">
    <text evidence="8">Homodimer.</text>
</comment>
<dbReference type="NCBIfam" id="TIGR00652">
    <property type="entry name" value="DapF"/>
    <property type="match status" value="1"/>
</dbReference>
<evidence type="ECO:0000256" key="9">
    <source>
        <dbReference type="PROSITE-ProRule" id="PRU10125"/>
    </source>
</evidence>
<comment type="pathway">
    <text evidence="1 8">Amino-acid biosynthesis; L-lysine biosynthesis via DAP pathway; DL-2,6-diaminopimelate from LL-2,6-diaminopimelate: step 1/1.</text>
</comment>
<evidence type="ECO:0000256" key="7">
    <source>
        <dbReference type="ARBA" id="ARBA00051712"/>
    </source>
</evidence>
<comment type="similarity">
    <text evidence="2 8">Belongs to the diaminopimelate epimerase family.</text>
</comment>
<dbReference type="EC" id="5.1.1.7" evidence="3 8"/>
<keyword evidence="5 8" id="KW-0457">Lysine biosynthesis</keyword>
<feature type="binding site" evidence="8">
    <location>
        <position position="49"/>
    </location>
    <ligand>
        <name>substrate</name>
    </ligand>
</feature>
<evidence type="ECO:0000256" key="1">
    <source>
        <dbReference type="ARBA" id="ARBA00005196"/>
    </source>
</evidence>
<evidence type="ECO:0000256" key="6">
    <source>
        <dbReference type="ARBA" id="ARBA00023235"/>
    </source>
</evidence>
<dbReference type="GO" id="GO:0008837">
    <property type="term" value="F:diaminopimelate epimerase activity"/>
    <property type="evidence" value="ECO:0007669"/>
    <property type="project" value="UniProtKB-UniRule"/>
</dbReference>
<feature type="binding site" evidence="8">
    <location>
        <begin position="79"/>
        <end position="80"/>
    </location>
    <ligand>
        <name>substrate</name>
    </ligand>
</feature>
<dbReference type="Gene3D" id="3.10.310.10">
    <property type="entry name" value="Diaminopimelate Epimerase, Chain A, domain 1"/>
    <property type="match status" value="2"/>
</dbReference>
<sequence>MNAIPFIKMHGLGNDFVVFDGRRDSVVLDMDDATAARIADRKTGVGCDQLIVIEPSRDDDADAFMRIRNNDGSEVGACGNATRCVADVLMAELNRRDVTVQTVAGLLEARGLEDGQVSVDMGPAWLDWREIPLLKAVDTNHIPVSVGPLSDAVGVSVGNPHAVFFVDDAEKIDLEKYGPILEHHDMFPERANIEVCHLMAENRIRMRVWERGVGITRACGTGACAVGVAAARRGLTGRTVEVVLDGGVLGIEWLADDHVLMTGPVATSFSGVLHPSLFGVH</sequence>
<evidence type="ECO:0000313" key="10">
    <source>
        <dbReference type="EMBL" id="OSQ39430.1"/>
    </source>
</evidence>
<keyword evidence="8" id="KW-0963">Cytoplasm</keyword>
<evidence type="ECO:0000256" key="4">
    <source>
        <dbReference type="ARBA" id="ARBA00022605"/>
    </source>
</evidence>
<name>A0A1Y2L1S0_9PROT</name>
<keyword evidence="4 8" id="KW-0028">Amino-acid biosynthesis</keyword>
<dbReference type="PANTHER" id="PTHR31689">
    <property type="entry name" value="DIAMINOPIMELATE EPIMERASE, CHLOROPLASTIC"/>
    <property type="match status" value="1"/>
</dbReference>
<feature type="binding site" evidence="8">
    <location>
        <begin position="210"/>
        <end position="211"/>
    </location>
    <ligand>
        <name>substrate</name>
    </ligand>
</feature>
<comment type="function">
    <text evidence="8">Catalyzes the stereoinversion of LL-2,6-diaminopimelate (L,L-DAP) to meso-diaminopimelate (meso-DAP), a precursor of L-lysine and an essential component of the bacterial peptidoglycan.</text>
</comment>
<dbReference type="GO" id="GO:0005829">
    <property type="term" value="C:cytosol"/>
    <property type="evidence" value="ECO:0007669"/>
    <property type="project" value="TreeGrafter"/>
</dbReference>
<dbReference type="InterPro" id="IPR001653">
    <property type="entry name" value="DAP_epimerase_DapF"/>
</dbReference>
<feature type="binding site" evidence="8">
    <location>
        <position position="159"/>
    </location>
    <ligand>
        <name>substrate</name>
    </ligand>
</feature>
<evidence type="ECO:0000256" key="5">
    <source>
        <dbReference type="ARBA" id="ARBA00023154"/>
    </source>
</evidence>
<accession>A0A1Y2L1S0</accession>
<dbReference type="GO" id="GO:0009089">
    <property type="term" value="P:lysine biosynthetic process via diaminopimelate"/>
    <property type="evidence" value="ECO:0007669"/>
    <property type="project" value="UniProtKB-UniRule"/>
</dbReference>
<keyword evidence="6 8" id="KW-0413">Isomerase</keyword>
<dbReference type="EMBL" id="JFKA01000002">
    <property type="protein sequence ID" value="OSQ39430.1"/>
    <property type="molecule type" value="Genomic_DNA"/>
</dbReference>
<dbReference type="Pfam" id="PF01678">
    <property type="entry name" value="DAP_epimerase"/>
    <property type="match status" value="2"/>
</dbReference>
<feature type="binding site" evidence="8">
    <location>
        <position position="69"/>
    </location>
    <ligand>
        <name>substrate</name>
    </ligand>
</feature>
<reference evidence="10 11" key="1">
    <citation type="submission" date="2014-03" db="EMBL/GenBank/DDBJ databases">
        <title>The draft genome sequence of Thalassospira mesophila JCM 18969.</title>
        <authorList>
            <person name="Lai Q."/>
            <person name="Shao Z."/>
        </authorList>
    </citation>
    <scope>NUCLEOTIDE SEQUENCE [LARGE SCALE GENOMIC DNA]</scope>
    <source>
        <strain evidence="10 11">JCM 18969</strain>
    </source>
</reference>
<dbReference type="UniPathway" id="UPA00034">
    <property type="reaction ID" value="UER00025"/>
</dbReference>
<feature type="site" description="Could be important to modulate the pK values of the two catalytic cysteine residues" evidence="8">
    <location>
        <position position="161"/>
    </location>
</feature>
<gene>
    <name evidence="8" type="primary">dapF</name>
    <name evidence="10" type="ORF">TMES_05090</name>
</gene>
<comment type="catalytic activity">
    <reaction evidence="7 8">
        <text>(2S,6S)-2,6-diaminopimelate = meso-2,6-diaminopimelate</text>
        <dbReference type="Rhea" id="RHEA:15393"/>
        <dbReference type="ChEBI" id="CHEBI:57609"/>
        <dbReference type="ChEBI" id="CHEBI:57791"/>
        <dbReference type="EC" id="5.1.1.7"/>
    </reaction>
</comment>
<dbReference type="STRING" id="1293891.TMES_05090"/>
<dbReference type="OrthoDB" id="9805408at2"/>
<feature type="active site" description="Proton donor" evidence="8">
    <location>
        <position position="78"/>
    </location>
</feature>